<dbReference type="PANTHER" id="PTHR33515:SF1">
    <property type="entry name" value="RIBOSOME-BINDING FACTOR A, CHLOROPLASTIC-RELATED"/>
    <property type="match status" value="1"/>
</dbReference>
<comment type="subunit">
    <text evidence="2">Monomer. Binds 30S ribosomal subunits, but not 50S ribosomal subunits or 70S ribosomes.</text>
</comment>
<evidence type="ECO:0000256" key="3">
    <source>
        <dbReference type="SAM" id="MobiDB-lite"/>
    </source>
</evidence>
<feature type="compositionally biased region" description="Basic and acidic residues" evidence="3">
    <location>
        <begin position="111"/>
        <end position="123"/>
    </location>
</feature>
<dbReference type="AlphaFoldDB" id="A0A259TXR8"/>
<accession>A0A259TXR8</accession>
<sequence length="138" mass="15672">MSIRTERVARMIQREVAELLQHDFHEASQSLITVTNARVTADLGIAYVNVSVLGDTPEARKAAFNRLDAETVAIRKALAARIRHQVRRIPELRFFLDEGPQKRAHMDDLFAKIREEREGRDASGETEEETDAPARGDY</sequence>
<name>A0A259TXR8_9BACT</name>
<dbReference type="PANTHER" id="PTHR33515">
    <property type="entry name" value="RIBOSOME-BINDING FACTOR A, CHLOROPLASTIC-RELATED"/>
    <property type="match status" value="1"/>
</dbReference>
<comment type="caution">
    <text evidence="4">The sequence shown here is derived from an EMBL/GenBank/DDBJ whole genome shotgun (WGS) entry which is preliminary data.</text>
</comment>
<gene>
    <name evidence="2" type="primary">rbfA</name>
    <name evidence="4" type="ORF">BSZ36_05980</name>
</gene>
<dbReference type="Pfam" id="PF02033">
    <property type="entry name" value="RBFA"/>
    <property type="match status" value="1"/>
</dbReference>
<dbReference type="InterPro" id="IPR015946">
    <property type="entry name" value="KH_dom-like_a/b"/>
</dbReference>
<organism evidence="4 5">
    <name type="scientific">Rubricoccus marinus</name>
    <dbReference type="NCBI Taxonomy" id="716817"/>
    <lineage>
        <taxon>Bacteria</taxon>
        <taxon>Pseudomonadati</taxon>
        <taxon>Rhodothermota</taxon>
        <taxon>Rhodothermia</taxon>
        <taxon>Rhodothermales</taxon>
        <taxon>Rubricoccaceae</taxon>
        <taxon>Rubricoccus</taxon>
    </lineage>
</organism>
<dbReference type="Gene3D" id="3.30.300.20">
    <property type="match status" value="1"/>
</dbReference>
<comment type="subcellular location">
    <subcellularLocation>
        <location evidence="2">Cytoplasm</location>
    </subcellularLocation>
</comment>
<evidence type="ECO:0000256" key="1">
    <source>
        <dbReference type="ARBA" id="ARBA00022517"/>
    </source>
</evidence>
<dbReference type="InterPro" id="IPR000238">
    <property type="entry name" value="RbfA"/>
</dbReference>
<dbReference type="EMBL" id="MQWB01000001">
    <property type="protein sequence ID" value="OZC02565.1"/>
    <property type="molecule type" value="Genomic_DNA"/>
</dbReference>
<dbReference type="OrthoDB" id="9811910at2"/>
<proteinExistence type="inferred from homology"/>
<dbReference type="FunCoup" id="A0A259TXR8">
    <property type="interactions" value="439"/>
</dbReference>
<dbReference type="InParanoid" id="A0A259TXR8"/>
<keyword evidence="5" id="KW-1185">Reference proteome</keyword>
<protein>
    <recommendedName>
        <fullName evidence="2">Ribosome-binding factor A</fullName>
    </recommendedName>
</protein>
<dbReference type="Proteomes" id="UP000216446">
    <property type="component" value="Unassembled WGS sequence"/>
</dbReference>
<dbReference type="InterPro" id="IPR023799">
    <property type="entry name" value="RbfA_dom_sf"/>
</dbReference>
<evidence type="ECO:0000313" key="4">
    <source>
        <dbReference type="EMBL" id="OZC02565.1"/>
    </source>
</evidence>
<dbReference type="HAMAP" id="MF_00003">
    <property type="entry name" value="RbfA"/>
    <property type="match status" value="1"/>
</dbReference>
<dbReference type="GO" id="GO:0005829">
    <property type="term" value="C:cytosol"/>
    <property type="evidence" value="ECO:0007669"/>
    <property type="project" value="TreeGrafter"/>
</dbReference>
<dbReference type="GO" id="GO:0030490">
    <property type="term" value="P:maturation of SSU-rRNA"/>
    <property type="evidence" value="ECO:0007669"/>
    <property type="project" value="UniProtKB-UniRule"/>
</dbReference>
<dbReference type="NCBIfam" id="TIGR00082">
    <property type="entry name" value="rbfA"/>
    <property type="match status" value="1"/>
</dbReference>
<dbReference type="GO" id="GO:0043024">
    <property type="term" value="F:ribosomal small subunit binding"/>
    <property type="evidence" value="ECO:0007669"/>
    <property type="project" value="TreeGrafter"/>
</dbReference>
<feature type="region of interest" description="Disordered" evidence="3">
    <location>
        <begin position="111"/>
        <end position="138"/>
    </location>
</feature>
<keyword evidence="1 2" id="KW-0690">Ribosome biogenesis</keyword>
<evidence type="ECO:0000313" key="5">
    <source>
        <dbReference type="Proteomes" id="UP000216446"/>
    </source>
</evidence>
<dbReference type="RefSeq" id="WP_094546954.1">
    <property type="nucleotide sequence ID" value="NZ_MQWB01000001.1"/>
</dbReference>
<comment type="similarity">
    <text evidence="2">Belongs to the RbfA family.</text>
</comment>
<reference evidence="4 5" key="1">
    <citation type="submission" date="2016-11" db="EMBL/GenBank/DDBJ databases">
        <title>Study of marine rhodopsin-containing bacteria.</title>
        <authorList>
            <person name="Yoshizawa S."/>
            <person name="Kumagai Y."/>
            <person name="Kogure K."/>
        </authorList>
    </citation>
    <scope>NUCLEOTIDE SEQUENCE [LARGE SCALE GENOMIC DNA]</scope>
    <source>
        <strain evidence="4 5">SG-29</strain>
    </source>
</reference>
<comment type="function">
    <text evidence="2">One of several proteins that assist in the late maturation steps of the functional core of the 30S ribosomal subunit. Associates with free 30S ribosomal subunits (but not with 30S subunits that are part of 70S ribosomes or polysomes). Required for efficient processing of 16S rRNA. May interact with the 5'-terminal helix region of 16S rRNA.</text>
</comment>
<evidence type="ECO:0000256" key="2">
    <source>
        <dbReference type="HAMAP-Rule" id="MF_00003"/>
    </source>
</evidence>
<dbReference type="SUPFAM" id="SSF89919">
    <property type="entry name" value="Ribosome-binding factor A, RbfA"/>
    <property type="match status" value="1"/>
</dbReference>
<keyword evidence="2" id="KW-0963">Cytoplasm</keyword>